<protein>
    <submittedName>
        <fullName evidence="6">Unannotated protein</fullName>
    </submittedName>
</protein>
<dbReference type="Pfam" id="PF01988">
    <property type="entry name" value="VIT1"/>
    <property type="match status" value="1"/>
</dbReference>
<dbReference type="EMBL" id="CAEZSR010000238">
    <property type="protein sequence ID" value="CAB4591829.1"/>
    <property type="molecule type" value="Genomic_DNA"/>
</dbReference>
<sequence>MSRHAVTRREAHPGHREVSGGLARASVFGMSDGLTSNVLLVIGFAGSGADASVVRLAGIAGAVAGAVSMAAGEWISISAQNELVERELEVERRELGVNTESEQRELEAIYRDHGMEPDTARRAAADVMRDHDRALGVHAREELGVDPHELPSPWSAAVLSFLCFVVGAALPVLPWLGGSGTAATVASIVIGVIAAAGLGWTIGRFAERSRLRAAVRQVLILLVACVITWSIGKALGVSVS</sequence>
<dbReference type="InterPro" id="IPR008217">
    <property type="entry name" value="Ccc1_fam"/>
</dbReference>
<gene>
    <name evidence="6" type="ORF">UFOPK1493_03787</name>
</gene>
<keyword evidence="2 5" id="KW-0812">Transmembrane</keyword>
<evidence type="ECO:0000313" key="6">
    <source>
        <dbReference type="EMBL" id="CAB4591829.1"/>
    </source>
</evidence>
<evidence type="ECO:0000256" key="1">
    <source>
        <dbReference type="ARBA" id="ARBA00004127"/>
    </source>
</evidence>
<evidence type="ECO:0000256" key="4">
    <source>
        <dbReference type="ARBA" id="ARBA00023136"/>
    </source>
</evidence>
<dbReference type="GO" id="GO:0005384">
    <property type="term" value="F:manganese ion transmembrane transporter activity"/>
    <property type="evidence" value="ECO:0007669"/>
    <property type="project" value="InterPro"/>
</dbReference>
<feature type="transmembrane region" description="Helical" evidence="5">
    <location>
        <begin position="156"/>
        <end position="176"/>
    </location>
</feature>
<organism evidence="6">
    <name type="scientific">freshwater metagenome</name>
    <dbReference type="NCBI Taxonomy" id="449393"/>
    <lineage>
        <taxon>unclassified sequences</taxon>
        <taxon>metagenomes</taxon>
        <taxon>ecological metagenomes</taxon>
    </lineage>
</organism>
<feature type="transmembrane region" description="Helical" evidence="5">
    <location>
        <begin position="182"/>
        <end position="202"/>
    </location>
</feature>
<dbReference type="PANTHER" id="PTHR31851">
    <property type="entry name" value="FE(2+)/MN(2+) TRANSPORTER PCL1"/>
    <property type="match status" value="1"/>
</dbReference>
<accession>A0A6J6FVY1</accession>
<evidence type="ECO:0000256" key="2">
    <source>
        <dbReference type="ARBA" id="ARBA00022692"/>
    </source>
</evidence>
<evidence type="ECO:0000256" key="3">
    <source>
        <dbReference type="ARBA" id="ARBA00022989"/>
    </source>
</evidence>
<dbReference type="GO" id="GO:0030026">
    <property type="term" value="P:intracellular manganese ion homeostasis"/>
    <property type="evidence" value="ECO:0007669"/>
    <property type="project" value="InterPro"/>
</dbReference>
<proteinExistence type="predicted"/>
<evidence type="ECO:0000256" key="5">
    <source>
        <dbReference type="SAM" id="Phobius"/>
    </source>
</evidence>
<comment type="subcellular location">
    <subcellularLocation>
        <location evidence="1">Endomembrane system</location>
        <topology evidence="1">Multi-pass membrane protein</topology>
    </subcellularLocation>
</comment>
<dbReference type="AlphaFoldDB" id="A0A6J6FVY1"/>
<keyword evidence="4 5" id="KW-0472">Membrane</keyword>
<name>A0A6J6FVY1_9ZZZZ</name>
<dbReference type="GO" id="GO:0012505">
    <property type="term" value="C:endomembrane system"/>
    <property type="evidence" value="ECO:0007669"/>
    <property type="project" value="UniProtKB-SubCell"/>
</dbReference>
<keyword evidence="3 5" id="KW-1133">Transmembrane helix</keyword>
<feature type="transmembrane region" description="Helical" evidence="5">
    <location>
        <begin position="214"/>
        <end position="232"/>
    </location>
</feature>
<reference evidence="6" key="1">
    <citation type="submission" date="2020-05" db="EMBL/GenBank/DDBJ databases">
        <authorList>
            <person name="Chiriac C."/>
            <person name="Salcher M."/>
            <person name="Ghai R."/>
            <person name="Kavagutti S V."/>
        </authorList>
    </citation>
    <scope>NUCLEOTIDE SEQUENCE</scope>
</reference>